<name>A0AAP0GSY7_9ASTR</name>
<dbReference type="SUPFAM" id="SSF81383">
    <property type="entry name" value="F-box domain"/>
    <property type="match status" value="1"/>
</dbReference>
<dbReference type="CDD" id="cd22157">
    <property type="entry name" value="F-box_AtFBW1-like"/>
    <property type="match status" value="1"/>
</dbReference>
<dbReference type="PANTHER" id="PTHR31672:SF13">
    <property type="entry name" value="F-BOX PROTEIN CPR30-LIKE"/>
    <property type="match status" value="1"/>
</dbReference>
<dbReference type="Proteomes" id="UP001408789">
    <property type="component" value="Unassembled WGS sequence"/>
</dbReference>
<dbReference type="InterPro" id="IPR036047">
    <property type="entry name" value="F-box-like_dom_sf"/>
</dbReference>
<sequence>MADDQLPEDIIYGILSRLPVKSLARSRCVCKPWLEYIDHPYLKTIHLKQELTPIIFHHHQKQCTFSFLRVIEATSTVQNDPVSEFCCDDDYSTTLKVLGLCNGLTLVCFDTFNLAHINPLSKQRYDLPPVKISHDRNSRIDPYYLYSAGIGFDDSINSFYKTVCVVRKSVYRCSWEDVDVVQEHLCTLVHGSGASEWREIRKLPAYPITGAGVFSHGRMYWLADSQFWTPEEGTKVVWFDVKTEEFGLTEPPEWKEGHWVDSQLVDLSGEVGFAYMDRFRVELWILKGGEWVVHCGFDIDLSCDYVEAVPGWWNEEGDVLLTSDRGRRLMVYAPRTGELRRVGGLDDRCEGDVVMYRGSLFSMMKT</sequence>
<reference evidence="2 3" key="1">
    <citation type="submission" date="2024-04" db="EMBL/GenBank/DDBJ databases">
        <title>The reference genome of an endangered Asteraceae, Deinandra increscens subsp. villosa, native to the Central Coast of California.</title>
        <authorList>
            <person name="Guilliams M."/>
            <person name="Hasenstab-Lehman K."/>
            <person name="Meyer R."/>
            <person name="Mcevoy S."/>
        </authorList>
    </citation>
    <scope>NUCLEOTIDE SEQUENCE [LARGE SCALE GENOMIC DNA]</scope>
    <source>
        <tissue evidence="2">Leaf</tissue>
    </source>
</reference>
<keyword evidence="3" id="KW-1185">Reference proteome</keyword>
<accession>A0AAP0GSY7</accession>
<comment type="caution">
    <text evidence="2">The sequence shown here is derived from an EMBL/GenBank/DDBJ whole genome shotgun (WGS) entry which is preliminary data.</text>
</comment>
<dbReference type="PANTHER" id="PTHR31672">
    <property type="entry name" value="BNACNNG10540D PROTEIN"/>
    <property type="match status" value="1"/>
</dbReference>
<dbReference type="Pfam" id="PF00646">
    <property type="entry name" value="F-box"/>
    <property type="match status" value="1"/>
</dbReference>
<dbReference type="AlphaFoldDB" id="A0AAP0GSY7"/>
<dbReference type="InterPro" id="IPR050796">
    <property type="entry name" value="SCF_F-box_component"/>
</dbReference>
<feature type="domain" description="F-box" evidence="1">
    <location>
        <begin position="1"/>
        <end position="45"/>
    </location>
</feature>
<dbReference type="InterPro" id="IPR013187">
    <property type="entry name" value="F-box-assoc_dom_typ3"/>
</dbReference>
<dbReference type="Pfam" id="PF08268">
    <property type="entry name" value="FBA_3"/>
    <property type="match status" value="1"/>
</dbReference>
<dbReference type="InterPro" id="IPR017451">
    <property type="entry name" value="F-box-assoc_interact_dom"/>
</dbReference>
<proteinExistence type="predicted"/>
<evidence type="ECO:0000313" key="2">
    <source>
        <dbReference type="EMBL" id="KAK9062188.1"/>
    </source>
</evidence>
<dbReference type="InterPro" id="IPR001810">
    <property type="entry name" value="F-box_dom"/>
</dbReference>
<evidence type="ECO:0000259" key="1">
    <source>
        <dbReference type="PROSITE" id="PS50181"/>
    </source>
</evidence>
<dbReference type="Gene3D" id="1.20.1280.50">
    <property type="match status" value="1"/>
</dbReference>
<dbReference type="SMART" id="SM00256">
    <property type="entry name" value="FBOX"/>
    <property type="match status" value="1"/>
</dbReference>
<organism evidence="2 3">
    <name type="scientific">Deinandra increscens subsp. villosa</name>
    <dbReference type="NCBI Taxonomy" id="3103831"/>
    <lineage>
        <taxon>Eukaryota</taxon>
        <taxon>Viridiplantae</taxon>
        <taxon>Streptophyta</taxon>
        <taxon>Embryophyta</taxon>
        <taxon>Tracheophyta</taxon>
        <taxon>Spermatophyta</taxon>
        <taxon>Magnoliopsida</taxon>
        <taxon>eudicotyledons</taxon>
        <taxon>Gunneridae</taxon>
        <taxon>Pentapetalae</taxon>
        <taxon>asterids</taxon>
        <taxon>campanulids</taxon>
        <taxon>Asterales</taxon>
        <taxon>Asteraceae</taxon>
        <taxon>Asteroideae</taxon>
        <taxon>Heliantheae alliance</taxon>
        <taxon>Madieae</taxon>
        <taxon>Madiinae</taxon>
        <taxon>Deinandra</taxon>
    </lineage>
</organism>
<dbReference type="NCBIfam" id="TIGR01640">
    <property type="entry name" value="F_box_assoc_1"/>
    <property type="match status" value="1"/>
</dbReference>
<gene>
    <name evidence="2" type="ORF">SSX86_019374</name>
</gene>
<protein>
    <recommendedName>
        <fullName evidence="1">F-box domain-containing protein</fullName>
    </recommendedName>
</protein>
<evidence type="ECO:0000313" key="3">
    <source>
        <dbReference type="Proteomes" id="UP001408789"/>
    </source>
</evidence>
<dbReference type="EMBL" id="JBCNJP010000019">
    <property type="protein sequence ID" value="KAK9062188.1"/>
    <property type="molecule type" value="Genomic_DNA"/>
</dbReference>
<dbReference type="PROSITE" id="PS50181">
    <property type="entry name" value="FBOX"/>
    <property type="match status" value="1"/>
</dbReference>